<protein>
    <submittedName>
        <fullName evidence="3">PH domain-containing protein</fullName>
    </submittedName>
</protein>
<evidence type="ECO:0000256" key="1">
    <source>
        <dbReference type="SAM" id="Phobius"/>
    </source>
</evidence>
<evidence type="ECO:0000259" key="2">
    <source>
        <dbReference type="Pfam" id="PF03703"/>
    </source>
</evidence>
<proteinExistence type="predicted"/>
<feature type="domain" description="YdbS-like PH" evidence="2">
    <location>
        <begin position="87"/>
        <end position="161"/>
    </location>
</feature>
<dbReference type="Pfam" id="PF03703">
    <property type="entry name" value="bPH_2"/>
    <property type="match status" value="1"/>
</dbReference>
<dbReference type="Proteomes" id="UP000249016">
    <property type="component" value="Unassembled WGS sequence"/>
</dbReference>
<organism evidence="3 4">
    <name type="scientific">Spirosoma telluris</name>
    <dbReference type="NCBI Taxonomy" id="2183553"/>
    <lineage>
        <taxon>Bacteria</taxon>
        <taxon>Pseudomonadati</taxon>
        <taxon>Bacteroidota</taxon>
        <taxon>Cytophagia</taxon>
        <taxon>Cytophagales</taxon>
        <taxon>Cytophagaceae</taxon>
        <taxon>Spirosoma</taxon>
    </lineage>
</organism>
<dbReference type="AlphaFoldDB" id="A0A327NQM6"/>
<dbReference type="InterPro" id="IPR005182">
    <property type="entry name" value="YdbS-like_PH"/>
</dbReference>
<accession>A0A327NQM6</accession>
<evidence type="ECO:0000313" key="3">
    <source>
        <dbReference type="EMBL" id="RAI77741.1"/>
    </source>
</evidence>
<keyword evidence="1" id="KW-1133">Transmembrane helix</keyword>
<evidence type="ECO:0000313" key="4">
    <source>
        <dbReference type="Proteomes" id="UP000249016"/>
    </source>
</evidence>
<keyword evidence="1" id="KW-0472">Membrane</keyword>
<reference evidence="3 4" key="1">
    <citation type="submission" date="2018-06" db="EMBL/GenBank/DDBJ databases">
        <title>Spirosoma sp. HMF3257 Genome sequencing and assembly.</title>
        <authorList>
            <person name="Kang H."/>
            <person name="Cha I."/>
            <person name="Kim H."/>
            <person name="Kang J."/>
            <person name="Joh K."/>
        </authorList>
    </citation>
    <scope>NUCLEOTIDE SEQUENCE [LARGE SCALE GENOMIC DNA]</scope>
    <source>
        <strain evidence="3 4">HMF3257</strain>
    </source>
</reference>
<dbReference type="PANTHER" id="PTHR34473">
    <property type="entry name" value="UPF0699 TRANSMEMBRANE PROTEIN YDBS"/>
    <property type="match status" value="1"/>
</dbReference>
<comment type="caution">
    <text evidence="3">The sequence shown here is derived from an EMBL/GenBank/DDBJ whole genome shotgun (WGS) entry which is preliminary data.</text>
</comment>
<name>A0A327NQM6_9BACT</name>
<sequence>MIFGEKVAVFSLITAINSQPKSLIVMTSPELTLPLKVSFNPIIRTYLLFYIAFFLFISIIGIPFLLFWFLGVGQWWSRHYFHNLECELSERSLRFKKGILIQVEKTIPLENIQDVTFVAGPLLRYFDLCILKFETAGQSPNQAHDMELIGIIDAQAFRTHIIEQRQRLIAARSNQQPVDTDQILLTEIRDALHDIRQLVQANLKQTNG</sequence>
<dbReference type="PANTHER" id="PTHR34473:SF2">
    <property type="entry name" value="UPF0699 TRANSMEMBRANE PROTEIN YDBT"/>
    <property type="match status" value="1"/>
</dbReference>
<keyword evidence="4" id="KW-1185">Reference proteome</keyword>
<dbReference type="EMBL" id="QLII01000001">
    <property type="protein sequence ID" value="RAI77741.1"/>
    <property type="molecule type" value="Genomic_DNA"/>
</dbReference>
<gene>
    <name evidence="3" type="ORF">HMF3257_32895</name>
</gene>
<feature type="transmembrane region" description="Helical" evidence="1">
    <location>
        <begin position="42"/>
        <end position="70"/>
    </location>
</feature>
<keyword evidence="1" id="KW-0812">Transmembrane</keyword>